<protein>
    <submittedName>
        <fullName evidence="6">Nickel transporter</fullName>
    </submittedName>
</protein>
<comment type="similarity">
    <text evidence="1 5">Belongs to the HisA/HisF family.</text>
</comment>
<reference evidence="7" key="1">
    <citation type="submission" date="2016-03" db="EMBL/GenBank/DDBJ databases">
        <authorList>
            <person name="Ma C."/>
            <person name="Zhou S."/>
            <person name="Yang G."/>
        </authorList>
    </citation>
    <scope>NUCLEOTIDE SEQUENCE [LARGE SCALE GENOMIC DNA]</scope>
    <source>
        <strain evidence="7">SgZ-1</strain>
    </source>
</reference>
<name>A0A127K3Z2_9RHOO</name>
<dbReference type="Pfam" id="PF00977">
    <property type="entry name" value="His_biosynth"/>
    <property type="match status" value="1"/>
</dbReference>
<organism evidence="6 7">
    <name type="scientific">Thauera humireducens</name>
    <dbReference type="NCBI Taxonomy" id="1134435"/>
    <lineage>
        <taxon>Bacteria</taxon>
        <taxon>Pseudomonadati</taxon>
        <taxon>Pseudomonadota</taxon>
        <taxon>Betaproteobacteria</taxon>
        <taxon>Rhodocyclales</taxon>
        <taxon>Zoogloeaceae</taxon>
        <taxon>Thauera</taxon>
    </lineage>
</organism>
<dbReference type="RefSeq" id="WP_048709660.1">
    <property type="nucleotide sequence ID" value="NZ_CP014646.1"/>
</dbReference>
<dbReference type="STRING" id="1134435.AC731_004900"/>
<evidence type="ECO:0000313" key="6">
    <source>
        <dbReference type="EMBL" id="AMO36324.1"/>
    </source>
</evidence>
<keyword evidence="7" id="KW-1185">Reference proteome</keyword>
<dbReference type="InterPro" id="IPR011060">
    <property type="entry name" value="RibuloseP-bd_barrel"/>
</dbReference>
<dbReference type="SUPFAM" id="SSF51366">
    <property type="entry name" value="Ribulose-phoshate binding barrel"/>
    <property type="match status" value="1"/>
</dbReference>
<evidence type="ECO:0000256" key="2">
    <source>
        <dbReference type="ARBA" id="ARBA00022605"/>
    </source>
</evidence>
<proteinExistence type="inferred from homology"/>
<keyword evidence="3 5" id="KW-0368">Histidine biosynthesis</keyword>
<dbReference type="EMBL" id="CP014646">
    <property type="protein sequence ID" value="AMO36324.1"/>
    <property type="molecule type" value="Genomic_DNA"/>
</dbReference>
<evidence type="ECO:0000256" key="1">
    <source>
        <dbReference type="ARBA" id="ARBA00009667"/>
    </source>
</evidence>
<dbReference type="Gene3D" id="3.20.20.70">
    <property type="entry name" value="Aldolase class I"/>
    <property type="match status" value="1"/>
</dbReference>
<dbReference type="KEGG" id="thu:AC731_004900"/>
<evidence type="ECO:0000313" key="7">
    <source>
        <dbReference type="Proteomes" id="UP000036902"/>
    </source>
</evidence>
<keyword evidence="2 5" id="KW-0028">Amino-acid biosynthesis</keyword>
<dbReference type="GO" id="GO:0000105">
    <property type="term" value="P:L-histidine biosynthetic process"/>
    <property type="evidence" value="ECO:0007669"/>
    <property type="project" value="UniProtKB-KW"/>
</dbReference>
<comment type="pathway">
    <text evidence="4">Amino-acid biosynthesis.</text>
</comment>
<gene>
    <name evidence="6" type="ORF">AC731_004900</name>
</gene>
<sequence>MHIIPVVDLLRGQVVRGIRGERQHYAPIESPLCGSSDPREVVPILLDYAAADTLYVADLDALTGGAVQAELLSRLLKHNPGLTLWLDAGFADMIVFDMLRGELSRLGADAARVVPVFASESLASRAQAAAALADRNRSILSLDRRGEEALDPAGLWNATTLWPQRLILMALERVGAYDGPALDLLKSVRAQAPGDTRLIGAGGIRHADDLACAAAAGADAWLVASALHDRRIPRVER</sequence>
<accession>A0A127K3Z2</accession>
<evidence type="ECO:0000256" key="4">
    <source>
        <dbReference type="ARBA" id="ARBA00029440"/>
    </source>
</evidence>
<dbReference type="Proteomes" id="UP000036902">
    <property type="component" value="Chromosome"/>
</dbReference>
<dbReference type="InterPro" id="IPR013785">
    <property type="entry name" value="Aldolase_TIM"/>
</dbReference>
<dbReference type="InterPro" id="IPR006062">
    <property type="entry name" value="His_biosynth"/>
</dbReference>
<dbReference type="AlphaFoldDB" id="A0A127K3Z2"/>
<evidence type="ECO:0000256" key="3">
    <source>
        <dbReference type="ARBA" id="ARBA00023102"/>
    </source>
</evidence>
<evidence type="ECO:0000256" key="5">
    <source>
        <dbReference type="RuleBase" id="RU003657"/>
    </source>
</evidence>